<dbReference type="KEGG" id="halu:HUG12_15945"/>
<feature type="compositionally biased region" description="Acidic residues" evidence="1">
    <location>
        <begin position="24"/>
        <end position="33"/>
    </location>
</feature>
<feature type="region of interest" description="Disordered" evidence="1">
    <location>
        <begin position="1"/>
        <end position="51"/>
    </location>
</feature>
<protein>
    <recommendedName>
        <fullName evidence="3">DUF7322 domain-containing protein</fullName>
    </recommendedName>
</protein>
<evidence type="ECO:0000313" key="4">
    <source>
        <dbReference type="EMBL" id="QLG63143.1"/>
    </source>
</evidence>
<feature type="transmembrane region" description="Helical" evidence="2">
    <location>
        <begin position="87"/>
        <end position="105"/>
    </location>
</feature>
<sequence>MLDEDDEGDLPFGEVDPEERWGNPEEDLVDVPEVEPPTVRNPADDLPDATEVDSEIQSAFWGAVVYANVALFGVSLGLMLVGFRGQWQWGGAAVLVGVLAAFRTYQTYRAFKNRDRGEDPGEPSGVDPDDRP</sequence>
<keyword evidence="5" id="KW-1185">Reference proteome</keyword>
<proteinExistence type="predicted"/>
<feature type="region of interest" description="Disordered" evidence="1">
    <location>
        <begin position="113"/>
        <end position="132"/>
    </location>
</feature>
<evidence type="ECO:0000256" key="1">
    <source>
        <dbReference type="SAM" id="MobiDB-lite"/>
    </source>
</evidence>
<keyword evidence="2" id="KW-0812">Transmembrane</keyword>
<gene>
    <name evidence="4" type="ORF">HUG12_15945</name>
</gene>
<evidence type="ECO:0000313" key="5">
    <source>
        <dbReference type="Proteomes" id="UP000509626"/>
    </source>
</evidence>
<dbReference type="Pfam" id="PF24008">
    <property type="entry name" value="DUF7322"/>
    <property type="match status" value="1"/>
</dbReference>
<dbReference type="OrthoDB" id="341891at2157"/>
<dbReference type="Proteomes" id="UP000509626">
    <property type="component" value="Chromosome"/>
</dbReference>
<dbReference type="InterPro" id="IPR055746">
    <property type="entry name" value="DUF7322"/>
</dbReference>
<feature type="domain" description="DUF7322" evidence="3">
    <location>
        <begin position="50"/>
        <end position="110"/>
    </location>
</feature>
<reference evidence="4 5" key="1">
    <citation type="submission" date="2020-06" db="EMBL/GenBank/DDBJ databases">
        <title>NJ-3-1, isolated from saline soil.</title>
        <authorList>
            <person name="Cui H.L."/>
            <person name="Shi X."/>
        </authorList>
    </citation>
    <scope>NUCLEOTIDE SEQUENCE [LARGE SCALE GENOMIC DNA]</scope>
    <source>
        <strain evidence="4 5">NJ-3-1</strain>
    </source>
</reference>
<dbReference type="AlphaFoldDB" id="A0A7D5QHS8"/>
<dbReference type="EMBL" id="CP058579">
    <property type="protein sequence ID" value="QLG63143.1"/>
    <property type="molecule type" value="Genomic_DNA"/>
</dbReference>
<keyword evidence="2" id="KW-1133">Transmembrane helix</keyword>
<organism evidence="4 5">
    <name type="scientific">Halorarum salinum</name>
    <dbReference type="NCBI Taxonomy" id="2743089"/>
    <lineage>
        <taxon>Archaea</taxon>
        <taxon>Methanobacteriati</taxon>
        <taxon>Methanobacteriota</taxon>
        <taxon>Stenosarchaea group</taxon>
        <taxon>Halobacteria</taxon>
        <taxon>Halobacteriales</taxon>
        <taxon>Haloferacaceae</taxon>
        <taxon>Halorarum</taxon>
    </lineage>
</organism>
<name>A0A7D5QHS8_9EURY</name>
<dbReference type="GeneID" id="56038982"/>
<evidence type="ECO:0000259" key="3">
    <source>
        <dbReference type="Pfam" id="PF24008"/>
    </source>
</evidence>
<evidence type="ECO:0000256" key="2">
    <source>
        <dbReference type="SAM" id="Phobius"/>
    </source>
</evidence>
<dbReference type="RefSeq" id="WP_179269728.1">
    <property type="nucleotide sequence ID" value="NZ_CP058579.1"/>
</dbReference>
<feature type="transmembrane region" description="Helical" evidence="2">
    <location>
        <begin position="59"/>
        <end position="81"/>
    </location>
</feature>
<accession>A0A7D5QHS8</accession>
<keyword evidence="2" id="KW-0472">Membrane</keyword>